<feature type="region of interest" description="Disordered" evidence="1">
    <location>
        <begin position="133"/>
        <end position="165"/>
    </location>
</feature>
<reference evidence="3" key="1">
    <citation type="submission" date="2023-06" db="EMBL/GenBank/DDBJ databases">
        <title>Genome-scale phylogeny and comparative genomics of the fungal order Sordariales.</title>
        <authorList>
            <consortium name="Lawrence Berkeley National Laboratory"/>
            <person name="Hensen N."/>
            <person name="Bonometti L."/>
            <person name="Westerberg I."/>
            <person name="Brannstrom I.O."/>
            <person name="Guillou S."/>
            <person name="Cros-Aarteil S."/>
            <person name="Calhoun S."/>
            <person name="Haridas S."/>
            <person name="Kuo A."/>
            <person name="Mondo S."/>
            <person name="Pangilinan J."/>
            <person name="Riley R."/>
            <person name="Labutti K."/>
            <person name="Andreopoulos B."/>
            <person name="Lipzen A."/>
            <person name="Chen C."/>
            <person name="Yanf M."/>
            <person name="Daum C."/>
            <person name="Ng V."/>
            <person name="Clum A."/>
            <person name="Steindorff A."/>
            <person name="Ohm R."/>
            <person name="Martin F."/>
            <person name="Silar P."/>
            <person name="Natvig D."/>
            <person name="Lalanne C."/>
            <person name="Gautier V."/>
            <person name="Ament-Velasquez S.L."/>
            <person name="Kruys A."/>
            <person name="Hutchinson M.I."/>
            <person name="Powell A.J."/>
            <person name="Barry K."/>
            <person name="Miller A.N."/>
            <person name="Grigoriev I.V."/>
            <person name="Debuchy R."/>
            <person name="Gladieux P."/>
            <person name="Thoren M.H."/>
            <person name="Johannesson H."/>
        </authorList>
    </citation>
    <scope>NUCLEOTIDE SEQUENCE</scope>
    <source>
        <strain evidence="3">CBS 540.89</strain>
    </source>
</reference>
<evidence type="ECO:0000256" key="1">
    <source>
        <dbReference type="SAM" id="MobiDB-lite"/>
    </source>
</evidence>
<protein>
    <recommendedName>
        <fullName evidence="5">Secreted protein</fullName>
    </recommendedName>
</protein>
<gene>
    <name evidence="3" type="ORF">B0T21DRAFT_409375</name>
</gene>
<name>A0AA40K1N7_9PEZI</name>
<sequence>MKFLALCNFALLCGQSIASVHCTVVQPDLVKRMCEFDNCPSIGYVKRGQLIHAACLADCSTLEDPWVKLFDDTFIRAKAYNLKDCHTFGKDAAIRDLPRCHSLDSRPKPTDCAIVSTSPLSRLKKSSLSFKPLRRAPHDDTSTISSHNASLPESPDNSTVSANPTVQVSKSETNAFFKKWYKRHAVRSLRYLPR</sequence>
<organism evidence="3 4">
    <name type="scientific">Apiosordaria backusii</name>
    <dbReference type="NCBI Taxonomy" id="314023"/>
    <lineage>
        <taxon>Eukaryota</taxon>
        <taxon>Fungi</taxon>
        <taxon>Dikarya</taxon>
        <taxon>Ascomycota</taxon>
        <taxon>Pezizomycotina</taxon>
        <taxon>Sordariomycetes</taxon>
        <taxon>Sordariomycetidae</taxon>
        <taxon>Sordariales</taxon>
        <taxon>Lasiosphaeriaceae</taxon>
        <taxon>Apiosordaria</taxon>
    </lineage>
</organism>
<evidence type="ECO:0000313" key="3">
    <source>
        <dbReference type="EMBL" id="KAK0742575.1"/>
    </source>
</evidence>
<feature type="signal peptide" evidence="2">
    <location>
        <begin position="1"/>
        <end position="22"/>
    </location>
</feature>
<dbReference type="EMBL" id="JAUKTV010000003">
    <property type="protein sequence ID" value="KAK0742575.1"/>
    <property type="molecule type" value="Genomic_DNA"/>
</dbReference>
<feature type="compositionally biased region" description="Polar residues" evidence="1">
    <location>
        <begin position="142"/>
        <end position="165"/>
    </location>
</feature>
<comment type="caution">
    <text evidence="3">The sequence shown here is derived from an EMBL/GenBank/DDBJ whole genome shotgun (WGS) entry which is preliminary data.</text>
</comment>
<keyword evidence="2" id="KW-0732">Signal</keyword>
<feature type="chain" id="PRO_5041375157" description="Secreted protein" evidence="2">
    <location>
        <begin position="23"/>
        <end position="194"/>
    </location>
</feature>
<evidence type="ECO:0000256" key="2">
    <source>
        <dbReference type="SAM" id="SignalP"/>
    </source>
</evidence>
<dbReference type="AlphaFoldDB" id="A0AA40K1N7"/>
<accession>A0AA40K1N7</accession>
<evidence type="ECO:0008006" key="5">
    <source>
        <dbReference type="Google" id="ProtNLM"/>
    </source>
</evidence>
<proteinExistence type="predicted"/>
<keyword evidence="4" id="KW-1185">Reference proteome</keyword>
<evidence type="ECO:0000313" key="4">
    <source>
        <dbReference type="Proteomes" id="UP001172159"/>
    </source>
</evidence>
<dbReference type="Proteomes" id="UP001172159">
    <property type="component" value="Unassembled WGS sequence"/>
</dbReference>